<dbReference type="GO" id="GO:0016682">
    <property type="term" value="F:oxidoreductase activity, acting on diphenols and related substances as donors, oxygen as acceptor"/>
    <property type="evidence" value="ECO:0007669"/>
    <property type="project" value="TreeGrafter"/>
</dbReference>
<dbReference type="Proteomes" id="UP000092544">
    <property type="component" value="Unassembled WGS sequence"/>
</dbReference>
<keyword evidence="14" id="KW-0560">Oxidoreductase</keyword>
<dbReference type="AlphaFoldDB" id="A0A1A8TK72"/>
<evidence type="ECO:0000256" key="2">
    <source>
        <dbReference type="ARBA" id="ARBA00009819"/>
    </source>
</evidence>
<keyword evidence="7 12" id="KW-0479">Metal-binding</keyword>
<dbReference type="EMBL" id="FLOB01000006">
    <property type="protein sequence ID" value="SBS33332.1"/>
    <property type="molecule type" value="Genomic_DNA"/>
</dbReference>
<organism evidence="14 15">
    <name type="scientific">Marinomonas spartinae</name>
    <dbReference type="NCBI Taxonomy" id="1792290"/>
    <lineage>
        <taxon>Bacteria</taxon>
        <taxon>Pseudomonadati</taxon>
        <taxon>Pseudomonadota</taxon>
        <taxon>Gammaproteobacteria</taxon>
        <taxon>Oceanospirillales</taxon>
        <taxon>Oceanospirillaceae</taxon>
        <taxon>Marinomonas</taxon>
    </lineage>
</organism>
<dbReference type="STRING" id="1792290.MSP8886_02720"/>
<dbReference type="OrthoDB" id="9807042at2"/>
<dbReference type="GO" id="GO:0005886">
    <property type="term" value="C:plasma membrane"/>
    <property type="evidence" value="ECO:0007669"/>
    <property type="project" value="UniProtKB-SubCell"/>
</dbReference>
<feature type="transmembrane region" description="Helical" evidence="12">
    <location>
        <begin position="328"/>
        <end position="350"/>
    </location>
</feature>
<reference evidence="14 15" key="1">
    <citation type="submission" date="2016-06" db="EMBL/GenBank/DDBJ databases">
        <authorList>
            <person name="Kjaerup R.B."/>
            <person name="Dalgaard T.S."/>
            <person name="Juul-Madsen H.R."/>
        </authorList>
    </citation>
    <scope>NUCLEOTIDE SEQUENCE [LARGE SCALE GENOMIC DNA]</scope>
    <source>
        <strain evidence="14 15">CECT 8886</strain>
    </source>
</reference>
<feature type="transmembrane region" description="Helical" evidence="12">
    <location>
        <begin position="61"/>
        <end position="84"/>
    </location>
</feature>
<keyword evidence="11 12" id="KW-0472">Membrane</keyword>
<evidence type="ECO:0000256" key="9">
    <source>
        <dbReference type="ARBA" id="ARBA00022989"/>
    </source>
</evidence>
<feature type="transmembrane region" description="Helical" evidence="12">
    <location>
        <begin position="417"/>
        <end position="438"/>
    </location>
</feature>
<evidence type="ECO:0000256" key="4">
    <source>
        <dbReference type="ARBA" id="ARBA00022475"/>
    </source>
</evidence>
<keyword evidence="9 12" id="KW-1133">Transmembrane helix</keyword>
<feature type="transmembrane region" description="Helical" evidence="12">
    <location>
        <begin position="221"/>
        <end position="238"/>
    </location>
</feature>
<evidence type="ECO:0000256" key="5">
    <source>
        <dbReference type="ARBA" id="ARBA00022617"/>
    </source>
</evidence>
<keyword evidence="3 12" id="KW-0813">Transport</keyword>
<evidence type="ECO:0000256" key="10">
    <source>
        <dbReference type="ARBA" id="ARBA00023004"/>
    </source>
</evidence>
<keyword evidence="4 12" id="KW-1003">Cell membrane</keyword>
<dbReference type="PANTHER" id="PTHR30365:SF14">
    <property type="entry name" value="CYTOCHROME BD MENAQUINOL OXIDASE SUBUNIT I-RELATED"/>
    <property type="match status" value="1"/>
</dbReference>
<evidence type="ECO:0000256" key="13">
    <source>
        <dbReference type="SAM" id="MobiDB-lite"/>
    </source>
</evidence>
<evidence type="ECO:0000256" key="8">
    <source>
        <dbReference type="ARBA" id="ARBA00022982"/>
    </source>
</evidence>
<accession>A0A1A8TK72</accession>
<evidence type="ECO:0000313" key="14">
    <source>
        <dbReference type="EMBL" id="SBS33332.1"/>
    </source>
</evidence>
<dbReference type="EC" id="1.10.3.-" evidence="14"/>
<feature type="transmembrane region" description="Helical" evidence="12">
    <location>
        <begin position="104"/>
        <end position="122"/>
    </location>
</feature>
<dbReference type="GO" id="GO:0009055">
    <property type="term" value="F:electron transfer activity"/>
    <property type="evidence" value="ECO:0007669"/>
    <property type="project" value="UniProtKB-UniRule"/>
</dbReference>
<name>A0A1A8TK72_9GAMM</name>
<evidence type="ECO:0000256" key="7">
    <source>
        <dbReference type="ARBA" id="ARBA00022723"/>
    </source>
</evidence>
<feature type="transmembrane region" description="Helical" evidence="12">
    <location>
        <begin position="129"/>
        <end position="149"/>
    </location>
</feature>
<dbReference type="Pfam" id="PF01654">
    <property type="entry name" value="Cyt_bd_oxida_I"/>
    <property type="match status" value="1"/>
</dbReference>
<evidence type="ECO:0000256" key="12">
    <source>
        <dbReference type="PIRNR" id="PIRNR006446"/>
    </source>
</evidence>
<comment type="similarity">
    <text evidence="2 12">Belongs to the cytochrome ubiquinol oxidase subunit 1 family.</text>
</comment>
<keyword evidence="8 12" id="KW-0249">Electron transport</keyword>
<feature type="compositionally biased region" description="Basic and acidic residues" evidence="13">
    <location>
        <begin position="472"/>
        <end position="483"/>
    </location>
</feature>
<dbReference type="InterPro" id="IPR002585">
    <property type="entry name" value="Cyt-d_ubiquinol_oxidase_su_1"/>
</dbReference>
<gene>
    <name evidence="14" type="primary">cydA_1</name>
    <name evidence="14" type="ORF">MSP8886_02720</name>
</gene>
<keyword evidence="5 12" id="KW-0349">Heme</keyword>
<evidence type="ECO:0000313" key="15">
    <source>
        <dbReference type="Proteomes" id="UP000092544"/>
    </source>
</evidence>
<keyword evidence="10 12" id="KW-0408">Iron</keyword>
<proteinExistence type="inferred from homology"/>
<evidence type="ECO:0000256" key="6">
    <source>
        <dbReference type="ARBA" id="ARBA00022692"/>
    </source>
</evidence>
<dbReference type="PANTHER" id="PTHR30365">
    <property type="entry name" value="CYTOCHROME D UBIQUINOL OXIDASE"/>
    <property type="match status" value="1"/>
</dbReference>
<dbReference type="GO" id="GO:0046872">
    <property type="term" value="F:metal ion binding"/>
    <property type="evidence" value="ECO:0007669"/>
    <property type="project" value="UniProtKB-UniRule"/>
</dbReference>
<dbReference type="GO" id="GO:0019646">
    <property type="term" value="P:aerobic electron transport chain"/>
    <property type="evidence" value="ECO:0007669"/>
    <property type="project" value="InterPro"/>
</dbReference>
<feature type="transmembrane region" description="Helical" evidence="12">
    <location>
        <begin position="366"/>
        <end position="386"/>
    </location>
</feature>
<keyword evidence="15" id="KW-1185">Reference proteome</keyword>
<protein>
    <submittedName>
        <fullName evidence="14">Cytochrome bd ubiquinol oxidase subunit 1</fullName>
        <ecNumber evidence="14">1.10.3.-</ecNumber>
    </submittedName>
</protein>
<keyword evidence="6 12" id="KW-0812">Transmembrane</keyword>
<sequence length="483" mass="55000">MIDPSLMTDLARLDFAWITSMHIIYPPLTIGLAAFLFFSEWRWLKTNDDEWYRLTRFFEKLFIINFGAGVATGITMEMSFGILFAPFSQAAGPFFGNILGYETITAFMYEAGFIGLMIFGWGKIGKKMHLFATFNVAFSSMLSAMWILVANSWMQTPTGVHLEKGLFLVDNWTHAIFNPNFLTAFPHMLIACFEIGLFFVASISALMVYKNRHAKMFMRTLTASIMALVIVAPLQVYMGDTLGRTVAKYDPAALAAMEGHWHTYNADGSPNTSWNVIAWPNEEKGTNDFQIAIPHVLSLLEDHKWVSTVPGLDQFKKADRPPVVVPFYSFRIMAAAGAALMLVAFWALFLRLRGQFTAEKLQRHPWFLRTVIFSSTLPYIAIWTGWWTREVARQPWLINGLMRTSEGVSQMSIGAEIVWFIGFMFFDLLVWFGAWYFFSKLIRKGPDMNTKVIHGVTPEPMHLGDMPNEEVPEGKPLFERPTL</sequence>
<feature type="region of interest" description="Disordered" evidence="13">
    <location>
        <begin position="464"/>
        <end position="483"/>
    </location>
</feature>
<comment type="subcellular location">
    <subcellularLocation>
        <location evidence="12">Cell inner membrane</location>
    </subcellularLocation>
    <subcellularLocation>
        <location evidence="1">Cell membrane</location>
        <topology evidence="1">Multi-pass membrane protein</topology>
    </subcellularLocation>
</comment>
<feature type="transmembrane region" description="Helical" evidence="12">
    <location>
        <begin position="15"/>
        <end position="38"/>
    </location>
</feature>
<evidence type="ECO:0000256" key="1">
    <source>
        <dbReference type="ARBA" id="ARBA00004651"/>
    </source>
</evidence>
<dbReference type="GO" id="GO:0020037">
    <property type="term" value="F:heme binding"/>
    <property type="evidence" value="ECO:0007669"/>
    <property type="project" value="TreeGrafter"/>
</dbReference>
<dbReference type="RefSeq" id="WP_067017296.1">
    <property type="nucleotide sequence ID" value="NZ_FLOB01000006.1"/>
</dbReference>
<feature type="transmembrane region" description="Helical" evidence="12">
    <location>
        <begin position="188"/>
        <end position="209"/>
    </location>
</feature>
<dbReference type="PIRSF" id="PIRSF006446">
    <property type="entry name" value="Cyt_quinol_oxidase_1"/>
    <property type="match status" value="1"/>
</dbReference>
<evidence type="ECO:0000256" key="11">
    <source>
        <dbReference type="ARBA" id="ARBA00023136"/>
    </source>
</evidence>
<dbReference type="GO" id="GO:0070069">
    <property type="term" value="C:cytochrome complex"/>
    <property type="evidence" value="ECO:0007669"/>
    <property type="project" value="UniProtKB-UniRule"/>
</dbReference>
<evidence type="ECO:0000256" key="3">
    <source>
        <dbReference type="ARBA" id="ARBA00022448"/>
    </source>
</evidence>